<reference evidence="3 4" key="1">
    <citation type="submission" date="2020-08" db="EMBL/GenBank/DDBJ databases">
        <title>A novel species.</title>
        <authorList>
            <person name="Gao J."/>
        </authorList>
    </citation>
    <scope>NUCLEOTIDE SEQUENCE [LARGE SCALE GENOMIC DNA]</scope>
    <source>
        <strain evidence="3 4">CRPJ-33</strain>
        <plasmid evidence="3 4">unnamed2</plasmid>
    </source>
</reference>
<feature type="domain" description="A-factor biosynthesis hotdog" evidence="2">
    <location>
        <begin position="44"/>
        <end position="178"/>
    </location>
</feature>
<dbReference type="EMBL" id="CP060826">
    <property type="protein sequence ID" value="QNP67859.1"/>
    <property type="molecule type" value="Genomic_DNA"/>
</dbReference>
<accession>A0A7H0I4Z3</accession>
<evidence type="ECO:0000256" key="1">
    <source>
        <dbReference type="SAM" id="MobiDB-lite"/>
    </source>
</evidence>
<keyword evidence="4" id="KW-1185">Reference proteome</keyword>
<feature type="region of interest" description="Disordered" evidence="1">
    <location>
        <begin position="1"/>
        <end position="27"/>
    </location>
</feature>
<keyword evidence="3" id="KW-0614">Plasmid</keyword>
<protein>
    <recommendedName>
        <fullName evidence="2">A-factor biosynthesis hotdog domain-containing protein</fullName>
    </recommendedName>
</protein>
<name>A0A7H0I4Z3_9ACTN</name>
<dbReference type="Proteomes" id="UP000516230">
    <property type="component" value="Plasmid unnamed2"/>
</dbReference>
<geneLocation type="plasmid" evidence="3 4">
    <name>unnamed2</name>
</geneLocation>
<dbReference type="InterPro" id="IPR005509">
    <property type="entry name" value="AfsA_hotdog_dom"/>
</dbReference>
<evidence type="ECO:0000259" key="2">
    <source>
        <dbReference type="Pfam" id="PF03756"/>
    </source>
</evidence>
<dbReference type="RefSeq" id="WP_187744902.1">
    <property type="nucleotide sequence ID" value="NZ_CP060826.1"/>
</dbReference>
<evidence type="ECO:0000313" key="3">
    <source>
        <dbReference type="EMBL" id="QNP67859.1"/>
    </source>
</evidence>
<sequence>MSAPTFHANRPSRSEQAPLQAGAGGTGTLLAQRAPRGAGVAKELVHRHNPAEVMLTGWERRGDDSFGLTATWPRQHRFFTGVNGCHDPLIAAETIRQVGSLLSHAEYEVPFGQQFVMWNLSVTTWPGSLAVRHSPADIDLDVVCHDVKRRGRALVGLRYEAVLRRDGEVVAHGGAALTCISPAAYRRLRAPRLDGAGPALDLAGPVAPHEVGRTSPADVVLSPTARQGRWLLRADTRHPVLFEHPVDHVPGMLLLEAARQATIATLGHTAPPAEVTGEFSRYAELHRPCVIDAHRLPKRGAEESVLVTGEQDGENVFRAIVTLPPSAG</sequence>
<gene>
    <name evidence="3" type="ORF">IAG43_33485</name>
</gene>
<organism evidence="3 4">
    <name type="scientific">Streptomyces genisteinicus</name>
    <dbReference type="NCBI Taxonomy" id="2768068"/>
    <lineage>
        <taxon>Bacteria</taxon>
        <taxon>Bacillati</taxon>
        <taxon>Actinomycetota</taxon>
        <taxon>Actinomycetes</taxon>
        <taxon>Kitasatosporales</taxon>
        <taxon>Streptomycetaceae</taxon>
        <taxon>Streptomyces</taxon>
    </lineage>
</organism>
<dbReference type="InterPro" id="IPR047757">
    <property type="entry name" value="AfsA-like"/>
</dbReference>
<evidence type="ECO:0000313" key="4">
    <source>
        <dbReference type="Proteomes" id="UP000516230"/>
    </source>
</evidence>
<dbReference type="GO" id="GO:0016740">
    <property type="term" value="F:transferase activity"/>
    <property type="evidence" value="ECO:0007669"/>
    <property type="project" value="InterPro"/>
</dbReference>
<dbReference type="AlphaFoldDB" id="A0A7H0I4Z3"/>
<dbReference type="NCBIfam" id="NF041195">
    <property type="entry name" value="ScbA_BarX_GamBu"/>
    <property type="match status" value="1"/>
</dbReference>
<proteinExistence type="predicted"/>
<dbReference type="KEGG" id="sgj:IAG43_33485"/>
<dbReference type="Pfam" id="PF03756">
    <property type="entry name" value="AfsA"/>
    <property type="match status" value="2"/>
</dbReference>
<feature type="domain" description="A-factor biosynthesis hotdog" evidence="2">
    <location>
        <begin position="211"/>
        <end position="271"/>
    </location>
</feature>